<comment type="caution">
    <text evidence="2">The sequence shown here is derived from an EMBL/GenBank/DDBJ whole genome shotgun (WGS) entry which is preliminary data.</text>
</comment>
<evidence type="ECO:0000256" key="1">
    <source>
        <dbReference type="SAM" id="MobiDB-lite"/>
    </source>
</evidence>
<dbReference type="EMBL" id="BGZK01000073">
    <property type="protein sequence ID" value="GBP15632.1"/>
    <property type="molecule type" value="Genomic_DNA"/>
</dbReference>
<proteinExistence type="predicted"/>
<feature type="region of interest" description="Disordered" evidence="1">
    <location>
        <begin position="1"/>
        <end position="24"/>
    </location>
</feature>
<sequence>MIYHYDRNQETRRLGQTHQTEKRTRTAFRVRLSAVLPADRRARTQPAGYTAHRLSSGGRGQNRRDSSHANNAGFHFQPQNNTISDAILPAPYCRDL</sequence>
<evidence type="ECO:0000313" key="3">
    <source>
        <dbReference type="Proteomes" id="UP000299102"/>
    </source>
</evidence>
<protein>
    <submittedName>
        <fullName evidence="2">Uncharacterized protein</fullName>
    </submittedName>
</protein>
<name>A0A4C1TM95_EUMVA</name>
<gene>
    <name evidence="2" type="ORF">EVAR_5325_1</name>
</gene>
<accession>A0A4C1TM95</accession>
<evidence type="ECO:0000313" key="2">
    <source>
        <dbReference type="EMBL" id="GBP15632.1"/>
    </source>
</evidence>
<organism evidence="2 3">
    <name type="scientific">Eumeta variegata</name>
    <name type="common">Bagworm moth</name>
    <name type="synonym">Eumeta japonica</name>
    <dbReference type="NCBI Taxonomy" id="151549"/>
    <lineage>
        <taxon>Eukaryota</taxon>
        <taxon>Metazoa</taxon>
        <taxon>Ecdysozoa</taxon>
        <taxon>Arthropoda</taxon>
        <taxon>Hexapoda</taxon>
        <taxon>Insecta</taxon>
        <taxon>Pterygota</taxon>
        <taxon>Neoptera</taxon>
        <taxon>Endopterygota</taxon>
        <taxon>Lepidoptera</taxon>
        <taxon>Glossata</taxon>
        <taxon>Ditrysia</taxon>
        <taxon>Tineoidea</taxon>
        <taxon>Psychidae</taxon>
        <taxon>Oiketicinae</taxon>
        <taxon>Eumeta</taxon>
    </lineage>
</organism>
<dbReference type="AlphaFoldDB" id="A0A4C1TM95"/>
<keyword evidence="3" id="KW-1185">Reference proteome</keyword>
<dbReference type="Proteomes" id="UP000299102">
    <property type="component" value="Unassembled WGS sequence"/>
</dbReference>
<feature type="region of interest" description="Disordered" evidence="1">
    <location>
        <begin position="37"/>
        <end position="96"/>
    </location>
</feature>
<reference evidence="2 3" key="1">
    <citation type="journal article" date="2019" name="Commun. Biol.">
        <title>The bagworm genome reveals a unique fibroin gene that provides high tensile strength.</title>
        <authorList>
            <person name="Kono N."/>
            <person name="Nakamura H."/>
            <person name="Ohtoshi R."/>
            <person name="Tomita M."/>
            <person name="Numata K."/>
            <person name="Arakawa K."/>
        </authorList>
    </citation>
    <scope>NUCLEOTIDE SEQUENCE [LARGE SCALE GENOMIC DNA]</scope>
</reference>